<dbReference type="InterPro" id="IPR000086">
    <property type="entry name" value="NUDIX_hydrolase_dom"/>
</dbReference>
<feature type="region of interest" description="Disordered" evidence="1">
    <location>
        <begin position="315"/>
        <end position="348"/>
    </location>
</feature>
<dbReference type="InterPro" id="IPR045121">
    <property type="entry name" value="CoAse"/>
</dbReference>
<dbReference type="RefSeq" id="XP_018991493.1">
    <property type="nucleotide sequence ID" value="XM_019140342.1"/>
</dbReference>
<dbReference type="PANTHER" id="PTHR12992">
    <property type="entry name" value="NUDIX HYDROLASE"/>
    <property type="match status" value="1"/>
</dbReference>
<gene>
    <name evidence="4" type="ORF">L202_05938</name>
</gene>
<evidence type="ECO:0000256" key="2">
    <source>
        <dbReference type="SAM" id="Phobius"/>
    </source>
</evidence>
<dbReference type="OrthoDB" id="70823at2759"/>
<dbReference type="CDD" id="cd03426">
    <property type="entry name" value="NUDIX_CoAse_Nudt7"/>
    <property type="match status" value="1"/>
</dbReference>
<dbReference type="STRING" id="1295533.A0A1E3HHZ0"/>
<reference evidence="4 5" key="1">
    <citation type="submission" date="2016-06" db="EMBL/GenBank/DDBJ databases">
        <title>Evolution of pathogenesis and genome organization in the Tremellales.</title>
        <authorList>
            <person name="Cuomo C."/>
            <person name="Litvintseva A."/>
            <person name="Heitman J."/>
            <person name="Chen Y."/>
            <person name="Sun S."/>
            <person name="Springer D."/>
            <person name="Dromer F."/>
            <person name="Young S."/>
            <person name="Zeng Q."/>
            <person name="Chapman S."/>
            <person name="Gujja S."/>
            <person name="Saif S."/>
            <person name="Birren B."/>
        </authorList>
    </citation>
    <scope>NUCLEOTIDE SEQUENCE [LARGE SCALE GENOMIC DNA]</scope>
    <source>
        <strain evidence="4 5">CBS 6039</strain>
    </source>
</reference>
<dbReference type="EMBL" id="AWGJ01000009">
    <property type="protein sequence ID" value="ODN75963.1"/>
    <property type="molecule type" value="Genomic_DNA"/>
</dbReference>
<comment type="caution">
    <text evidence="4">The sequence shown here is derived from an EMBL/GenBank/DDBJ whole genome shotgun (WGS) entry which is preliminary data.</text>
</comment>
<dbReference type="AlphaFoldDB" id="A0A1E3HHZ0"/>
<feature type="transmembrane region" description="Helical" evidence="2">
    <location>
        <begin position="451"/>
        <end position="475"/>
    </location>
</feature>
<dbReference type="Gene3D" id="3.90.79.10">
    <property type="entry name" value="Nucleoside Triphosphate Pyrophosphohydrolase"/>
    <property type="match status" value="1"/>
</dbReference>
<name>A0A1E3HHZ0_9TREE</name>
<keyword evidence="2" id="KW-0472">Membrane</keyword>
<dbReference type="Pfam" id="PF00293">
    <property type="entry name" value="NUDIX"/>
    <property type="match status" value="1"/>
</dbReference>
<evidence type="ECO:0000256" key="1">
    <source>
        <dbReference type="SAM" id="MobiDB-lite"/>
    </source>
</evidence>
<evidence type="ECO:0000313" key="5">
    <source>
        <dbReference type="Proteomes" id="UP000094065"/>
    </source>
</evidence>
<protein>
    <recommendedName>
        <fullName evidence="3">Nudix hydrolase domain-containing protein</fullName>
    </recommendedName>
</protein>
<dbReference type="GeneID" id="30157247"/>
<dbReference type="EMBL" id="AWGJ01000009">
    <property type="protein sequence ID" value="ODN75962.1"/>
    <property type="molecule type" value="Genomic_DNA"/>
</dbReference>
<feature type="compositionally biased region" description="Low complexity" evidence="1">
    <location>
        <begin position="315"/>
        <end position="335"/>
    </location>
</feature>
<dbReference type="SUPFAM" id="SSF55811">
    <property type="entry name" value="Nudix"/>
    <property type="match status" value="1"/>
</dbReference>
<dbReference type="RefSeq" id="XP_018991492.1">
    <property type="nucleotide sequence ID" value="XM_019140341.1"/>
</dbReference>
<proteinExistence type="predicted"/>
<dbReference type="RefSeq" id="XP_018991494.1">
    <property type="nucleotide sequence ID" value="XM_019140343.1"/>
</dbReference>
<evidence type="ECO:0000259" key="3">
    <source>
        <dbReference type="PROSITE" id="PS51462"/>
    </source>
</evidence>
<dbReference type="InterPro" id="IPR015797">
    <property type="entry name" value="NUDIX_hydrolase-like_dom_sf"/>
</dbReference>
<dbReference type="Proteomes" id="UP000094065">
    <property type="component" value="Unassembled WGS sequence"/>
</dbReference>
<keyword evidence="2" id="KW-0812">Transmembrane</keyword>
<organism evidence="4 5">
    <name type="scientific">Cryptococcus amylolentus CBS 6039</name>
    <dbReference type="NCBI Taxonomy" id="1295533"/>
    <lineage>
        <taxon>Eukaryota</taxon>
        <taxon>Fungi</taxon>
        <taxon>Dikarya</taxon>
        <taxon>Basidiomycota</taxon>
        <taxon>Agaricomycotina</taxon>
        <taxon>Tremellomycetes</taxon>
        <taxon>Tremellales</taxon>
        <taxon>Cryptococcaceae</taxon>
        <taxon>Cryptococcus</taxon>
    </lineage>
</organism>
<sequence length="486" mass="54606">MSQPPSAQLLTLLQSLRTTPTRLIQSPVTQPRRASVAIILRLKPADKLVFEGHEPEGYDGNVIARDDWGEGLEFEDYMKLPWVNHPNTVPEVLFIRRASPPPKPSTAGNTHHRWASHIAFPGGRQEPDDQSAYYTALRETWEEIGVDLAEKEYLNVGRLDEREVTTSLGKRLLMILSPFVFLQTSPFSPTPELQASEISSVHWVPLTLLVPPFDKDRWSKIDIDISSRLSPRNKLVRWCLRNLIGKMKFGCLLLPDDPAAIAKDFDRAEFAESVEGSGSWTNSHDGSQVLRLWGLTLGMTLDLISHHPSAPSALLTEGSTLTSSSPTTPISEYTPLNEPRTPVTVQSSFEDEWEAARKVLKDETNKNTKAAAAENGKERKRRRGAGSYMTAVFPTFTYPDVNFWIWVFSRRYRQVIRSWESSTIGRSRAADRRINWSGQALATFYTAVRQALLVAIIIRGLCLSAGIVGFSYFVLKSLDRSDGREL</sequence>
<accession>A0A1E3HHZ0</accession>
<dbReference type="EMBL" id="AWGJ01000009">
    <property type="protein sequence ID" value="ODN75961.1"/>
    <property type="molecule type" value="Genomic_DNA"/>
</dbReference>
<dbReference type="GO" id="GO:0010945">
    <property type="term" value="F:coenzyme A diphosphatase activity"/>
    <property type="evidence" value="ECO:0007669"/>
    <property type="project" value="InterPro"/>
</dbReference>
<keyword evidence="5" id="KW-1185">Reference proteome</keyword>
<dbReference type="PANTHER" id="PTHR12992:SF44">
    <property type="entry name" value="NUDIX HYDROLASE DOMAIN-CONTAINING PROTEIN"/>
    <property type="match status" value="1"/>
</dbReference>
<feature type="domain" description="Nudix hydrolase" evidence="3">
    <location>
        <begin position="31"/>
        <end position="227"/>
    </location>
</feature>
<evidence type="ECO:0000313" key="4">
    <source>
        <dbReference type="EMBL" id="ODN75963.1"/>
    </source>
</evidence>
<keyword evidence="2" id="KW-1133">Transmembrane helix</keyword>
<dbReference type="PROSITE" id="PS51462">
    <property type="entry name" value="NUDIX"/>
    <property type="match status" value="1"/>
</dbReference>